<reference evidence="3 4" key="1">
    <citation type="submission" date="2018-06" db="EMBL/GenBank/DDBJ databases">
        <authorList>
            <consortium name="Pathogen Informatics"/>
            <person name="Doyle S."/>
        </authorList>
    </citation>
    <scope>NUCLEOTIDE SEQUENCE [LARGE SCALE GENOMIC DNA]</scope>
    <source>
        <strain evidence="3 4">NCTC13338</strain>
    </source>
</reference>
<dbReference type="Pfam" id="PF13166">
    <property type="entry name" value="AAA_13"/>
    <property type="match status" value="1"/>
</dbReference>
<feature type="coiled-coil region" evidence="1">
    <location>
        <begin position="86"/>
        <end position="124"/>
    </location>
</feature>
<evidence type="ECO:0000259" key="2">
    <source>
        <dbReference type="Pfam" id="PF13166"/>
    </source>
</evidence>
<dbReference type="Proteomes" id="UP000254543">
    <property type="component" value="Unassembled WGS sequence"/>
</dbReference>
<gene>
    <name evidence="3" type="ORF">NCTC13338_00381</name>
</gene>
<sequence>MAIFDENGASFKDLNSINFIYGANGSGKTTTSSFLKNLAENGIEDKFASSEIVWYNNESLKIEVYNKQFKEDQLRNSHVKGIFTLGKKTNENLEKIESKKESINKENEKKIKNKESLKKTHKKRKRKKRILLIVVGKNFIKNLKRILKKR</sequence>
<evidence type="ECO:0000313" key="4">
    <source>
        <dbReference type="Proteomes" id="UP000254543"/>
    </source>
</evidence>
<organism evidence="3 4">
    <name type="scientific">Helicobacter pylori</name>
    <name type="common">Campylobacter pylori</name>
    <dbReference type="NCBI Taxonomy" id="210"/>
    <lineage>
        <taxon>Bacteria</taxon>
        <taxon>Pseudomonadati</taxon>
        <taxon>Campylobacterota</taxon>
        <taxon>Epsilonproteobacteria</taxon>
        <taxon>Campylobacterales</taxon>
        <taxon>Helicobacteraceae</taxon>
        <taxon>Helicobacter</taxon>
    </lineage>
</organism>
<evidence type="ECO:0000313" key="3">
    <source>
        <dbReference type="EMBL" id="STO82281.1"/>
    </source>
</evidence>
<feature type="domain" description="Protein CR006 P-loop" evidence="2">
    <location>
        <begin position="1"/>
        <end position="137"/>
    </location>
</feature>
<dbReference type="AlphaFoldDB" id="A0A377IPM5"/>
<keyword evidence="1" id="KW-0175">Coiled coil</keyword>
<evidence type="ECO:0000256" key="1">
    <source>
        <dbReference type="SAM" id="Coils"/>
    </source>
</evidence>
<dbReference type="EMBL" id="UGHQ01000001">
    <property type="protein sequence ID" value="STO82281.1"/>
    <property type="molecule type" value="Genomic_DNA"/>
</dbReference>
<dbReference type="InterPro" id="IPR026866">
    <property type="entry name" value="CR006_AAA"/>
</dbReference>
<proteinExistence type="predicted"/>
<name>A0A377IPM5_HELPX</name>
<accession>A0A377IPM5</accession>
<protein>
    <submittedName>
        <fullName evidence="3">Uncharacterized protein conserved in bacteria</fullName>
    </submittedName>
</protein>